<protein>
    <submittedName>
        <fullName evidence="1">Uncharacterized protein</fullName>
    </submittedName>
</protein>
<accession>A0ACC1ASM9</accession>
<dbReference type="Proteomes" id="UP001164250">
    <property type="component" value="Chromosome 8"/>
</dbReference>
<sequence length="294" mass="33024">MCLARGRDGKNPVHIAVIKGCVSVLKELVKLRPNAARTLMERGETILHACVRFDLLEAMKFLMEQMSDHEFVNSKDDDGNTILYLAVADKQAEVCNRIEKSVEKKDDWLKEMNNALMVVASLIATVTFQAVLNPLGGVWQDTKQVQDGTPTSEPDHIAGVSIMAYIALFYSSKWFNLFFTFNTMGFVASLCIILLLMSGLPFCECRLFTWILMVILWVAISALTLAYLFSLCSIVGPKQLLIGKIYAIEMVLFVWMGVMGILLLSHTIHFIKKIITKARRDTNGSNGDKQRHNI</sequence>
<dbReference type="EMBL" id="CM047904">
    <property type="protein sequence ID" value="KAJ0089691.1"/>
    <property type="molecule type" value="Genomic_DNA"/>
</dbReference>
<organism evidence="1 2">
    <name type="scientific">Pistacia atlantica</name>
    <dbReference type="NCBI Taxonomy" id="434234"/>
    <lineage>
        <taxon>Eukaryota</taxon>
        <taxon>Viridiplantae</taxon>
        <taxon>Streptophyta</taxon>
        <taxon>Embryophyta</taxon>
        <taxon>Tracheophyta</taxon>
        <taxon>Spermatophyta</taxon>
        <taxon>Magnoliopsida</taxon>
        <taxon>eudicotyledons</taxon>
        <taxon>Gunneridae</taxon>
        <taxon>Pentapetalae</taxon>
        <taxon>rosids</taxon>
        <taxon>malvids</taxon>
        <taxon>Sapindales</taxon>
        <taxon>Anacardiaceae</taxon>
        <taxon>Pistacia</taxon>
    </lineage>
</organism>
<reference evidence="2" key="1">
    <citation type="journal article" date="2023" name="G3 (Bethesda)">
        <title>Genome assembly and association tests identify interacting loci associated with vigor, precocity, and sex in interspecific pistachio rootstocks.</title>
        <authorList>
            <person name="Palmer W."/>
            <person name="Jacygrad E."/>
            <person name="Sagayaradj S."/>
            <person name="Cavanaugh K."/>
            <person name="Han R."/>
            <person name="Bertier L."/>
            <person name="Beede B."/>
            <person name="Kafkas S."/>
            <person name="Golino D."/>
            <person name="Preece J."/>
            <person name="Michelmore R."/>
        </authorList>
    </citation>
    <scope>NUCLEOTIDE SEQUENCE [LARGE SCALE GENOMIC DNA]</scope>
</reference>
<proteinExistence type="predicted"/>
<keyword evidence="2" id="KW-1185">Reference proteome</keyword>
<gene>
    <name evidence="1" type="ORF">Patl1_14549</name>
</gene>
<evidence type="ECO:0000313" key="2">
    <source>
        <dbReference type="Proteomes" id="UP001164250"/>
    </source>
</evidence>
<comment type="caution">
    <text evidence="1">The sequence shown here is derived from an EMBL/GenBank/DDBJ whole genome shotgun (WGS) entry which is preliminary data.</text>
</comment>
<name>A0ACC1ASM9_9ROSI</name>
<evidence type="ECO:0000313" key="1">
    <source>
        <dbReference type="EMBL" id="KAJ0089691.1"/>
    </source>
</evidence>